<proteinExistence type="predicted"/>
<evidence type="ECO:0000259" key="1">
    <source>
        <dbReference type="PROSITE" id="PS50853"/>
    </source>
</evidence>
<dbReference type="STRING" id="1798508.A3A35_01285"/>
<feature type="domain" description="Fibronectin type-III" evidence="1">
    <location>
        <begin position="126"/>
        <end position="219"/>
    </location>
</feature>
<evidence type="ECO:0000313" key="3">
    <source>
        <dbReference type="Proteomes" id="UP000179115"/>
    </source>
</evidence>
<dbReference type="PROSITE" id="PS50853">
    <property type="entry name" value="FN3"/>
    <property type="match status" value="1"/>
</dbReference>
<comment type="caution">
    <text evidence="2">The sequence shown here is derived from an EMBL/GenBank/DDBJ whole genome shotgun (WGS) entry which is preliminary data.</text>
</comment>
<dbReference type="InterPro" id="IPR008963">
    <property type="entry name" value="Purple_acid_Pase-like_N"/>
</dbReference>
<dbReference type="Proteomes" id="UP000179115">
    <property type="component" value="Unassembled WGS sequence"/>
</dbReference>
<sequence length="362" mass="37704">MLAKQNVEDDGNDYIRVVTTTPASNTAITTADYDQVGTTSQTNDIDLGNITTSSYNTFTLNSTGLSNIIVDGITKFGTREGHDVVNSAPTVISGGNGNQISVSTAEESGTSQDPKLIVVHAQPAPVISNVQTSNVTSSSATVTWDTNINSDSKVTYGTTTPVTSSNPLYEQTDETLTTNHSVNLSSLSSGATYYYVAVSTNPDGNAATSTQGSFTTSSAEVLRVRKTVDESTANDTTLSSDIELSLTLNANTSYLIDGVIFASSTSATPDIKIGFDAVNGSVIDTGYLAGSGGTFRQGEWLSGEATSSAISISATEPTVIQIHGSVRTGSSLGNFVLQWAQNTSNANGTTVMKGSYLRAQEI</sequence>
<organism evidence="2 3">
    <name type="scientific">Candidatus Kaiserbacteria bacterium RIFCSPLOWO2_01_FULL_51_21</name>
    <dbReference type="NCBI Taxonomy" id="1798508"/>
    <lineage>
        <taxon>Bacteria</taxon>
        <taxon>Candidatus Kaiseribacteriota</taxon>
    </lineage>
</organism>
<evidence type="ECO:0000313" key="2">
    <source>
        <dbReference type="EMBL" id="OGG72007.1"/>
    </source>
</evidence>
<accession>A0A1F6EEF5</accession>
<dbReference type="CDD" id="cd00063">
    <property type="entry name" value="FN3"/>
    <property type="match status" value="1"/>
</dbReference>
<dbReference type="InterPro" id="IPR015914">
    <property type="entry name" value="PAPs_N"/>
</dbReference>
<gene>
    <name evidence="2" type="ORF">A3A35_01285</name>
</gene>
<dbReference type="InterPro" id="IPR003961">
    <property type="entry name" value="FN3_dom"/>
</dbReference>
<dbReference type="SUPFAM" id="SSF49363">
    <property type="entry name" value="Purple acid phosphatase, N-terminal domain"/>
    <property type="match status" value="1"/>
</dbReference>
<name>A0A1F6EEF5_9BACT</name>
<dbReference type="AlphaFoldDB" id="A0A1F6EEF5"/>
<dbReference type="GO" id="GO:0003993">
    <property type="term" value="F:acid phosphatase activity"/>
    <property type="evidence" value="ECO:0007669"/>
    <property type="project" value="InterPro"/>
</dbReference>
<dbReference type="EMBL" id="MFLV01000004">
    <property type="protein sequence ID" value="OGG72007.1"/>
    <property type="molecule type" value="Genomic_DNA"/>
</dbReference>
<dbReference type="GO" id="GO:0046872">
    <property type="term" value="F:metal ion binding"/>
    <property type="evidence" value="ECO:0007669"/>
    <property type="project" value="InterPro"/>
</dbReference>
<reference evidence="2 3" key="1">
    <citation type="journal article" date="2016" name="Nat. Commun.">
        <title>Thousands of microbial genomes shed light on interconnected biogeochemical processes in an aquifer system.</title>
        <authorList>
            <person name="Anantharaman K."/>
            <person name="Brown C.T."/>
            <person name="Hug L.A."/>
            <person name="Sharon I."/>
            <person name="Castelle C.J."/>
            <person name="Probst A.J."/>
            <person name="Thomas B.C."/>
            <person name="Singh A."/>
            <person name="Wilkins M.J."/>
            <person name="Karaoz U."/>
            <person name="Brodie E.L."/>
            <person name="Williams K.H."/>
            <person name="Hubbard S.S."/>
            <person name="Banfield J.F."/>
        </authorList>
    </citation>
    <scope>NUCLEOTIDE SEQUENCE [LARGE SCALE GENOMIC DNA]</scope>
</reference>
<protein>
    <recommendedName>
        <fullName evidence="1">Fibronectin type-III domain-containing protein</fullName>
    </recommendedName>
</protein>
<dbReference type="Pfam" id="PF16656">
    <property type="entry name" value="Pur_ac_phosph_N"/>
    <property type="match status" value="1"/>
</dbReference>
<dbReference type="Gene3D" id="2.60.40.380">
    <property type="entry name" value="Purple acid phosphatase-like, N-terminal"/>
    <property type="match status" value="1"/>
</dbReference>